<reference evidence="2 3" key="1">
    <citation type="submission" date="2014-11" db="EMBL/GenBank/DDBJ databases">
        <title>Pan-genome of Gallibacterium spp.</title>
        <authorList>
            <person name="Kudirkiene E."/>
            <person name="Bojesen A.M."/>
        </authorList>
    </citation>
    <scope>NUCLEOTIDE SEQUENCE [LARGE SCALE GENOMIC DNA]</scope>
    <source>
        <strain evidence="2 3">18469/18</strain>
    </source>
</reference>
<dbReference type="RefSeq" id="WP_066112497.1">
    <property type="nucleotide sequence ID" value="NZ_CP103875.1"/>
</dbReference>
<gene>
    <name evidence="2" type="ORF">QV09_01780</name>
</gene>
<feature type="compositionally biased region" description="Basic residues" evidence="1">
    <location>
        <begin position="57"/>
        <end position="79"/>
    </location>
</feature>
<evidence type="ECO:0000313" key="3">
    <source>
        <dbReference type="Proteomes" id="UP000092527"/>
    </source>
</evidence>
<dbReference type="AlphaFoldDB" id="A0AB36E4D2"/>
<dbReference type="Proteomes" id="UP000092527">
    <property type="component" value="Unassembled WGS sequence"/>
</dbReference>
<name>A0AB36E4D2_9PAST</name>
<sequence length="79" mass="8911">MKTLQITLSDGTLIEFFGSTKQALNFAILEGLKSPYGVGIAEMLSVRANKKAEQLKAKRKQRKAARNRYKNARKHSFRG</sequence>
<feature type="region of interest" description="Disordered" evidence="1">
    <location>
        <begin position="56"/>
        <end position="79"/>
    </location>
</feature>
<evidence type="ECO:0000313" key="2">
    <source>
        <dbReference type="EMBL" id="OBX11615.1"/>
    </source>
</evidence>
<organism evidence="2 3">
    <name type="scientific">Gallibacterium salpingitidis</name>
    <dbReference type="NCBI Taxonomy" id="505341"/>
    <lineage>
        <taxon>Bacteria</taxon>
        <taxon>Pseudomonadati</taxon>
        <taxon>Pseudomonadota</taxon>
        <taxon>Gammaproteobacteria</taxon>
        <taxon>Pasteurellales</taxon>
        <taxon>Pasteurellaceae</taxon>
        <taxon>Gallibacterium</taxon>
    </lineage>
</organism>
<comment type="caution">
    <text evidence="2">The sequence shown here is derived from an EMBL/GenBank/DDBJ whole genome shotgun (WGS) entry which is preliminary data.</text>
</comment>
<protein>
    <submittedName>
        <fullName evidence="2">Uncharacterized protein</fullName>
    </submittedName>
</protein>
<evidence type="ECO:0000256" key="1">
    <source>
        <dbReference type="SAM" id="MobiDB-lite"/>
    </source>
</evidence>
<accession>A0AB36E4D2</accession>
<proteinExistence type="predicted"/>
<dbReference type="EMBL" id="JTJU01000009">
    <property type="protein sequence ID" value="OBX11615.1"/>
    <property type="molecule type" value="Genomic_DNA"/>
</dbReference>